<dbReference type="InterPro" id="IPR036291">
    <property type="entry name" value="NAD(P)-bd_dom_sf"/>
</dbReference>
<dbReference type="Proteomes" id="UP001597314">
    <property type="component" value="Unassembled WGS sequence"/>
</dbReference>
<evidence type="ECO:0000313" key="3">
    <source>
        <dbReference type="Proteomes" id="UP001597314"/>
    </source>
</evidence>
<dbReference type="InterPro" id="IPR051783">
    <property type="entry name" value="NAD(P)-dependent_oxidoreduct"/>
</dbReference>
<protein>
    <submittedName>
        <fullName evidence="2">NAD-dependent epimerase/dehydratase family protein</fullName>
    </submittedName>
</protein>
<feature type="domain" description="NAD-dependent epimerase/dehydratase" evidence="1">
    <location>
        <begin position="3"/>
        <end position="222"/>
    </location>
</feature>
<evidence type="ECO:0000259" key="1">
    <source>
        <dbReference type="Pfam" id="PF01370"/>
    </source>
</evidence>
<sequence>MRILVTGASGFVGRGLGPALVRAGHVVRAAARDATAISPEPAVERVRLPDLAGEVDWTPLLDGADAVVHLAGIAHRSGVEAGDYDRVIRHATAALARECAARRLPLVFVSSIGAQTGSAADHVVRETDPPRPVTAYDRAKLAAEAAVREAGGAFTILRPPLVYGPGVKGNMALLMRIADRPWPLPLGAFRNRRSLVARDNLAEAVAFCLATPATRGETYVVADREALSVAEMIAVLRTACGRPQRLIPVPPPLIGGLLCAAGRAATWDRIGGALVVDPGKLLAAGWRPAVDTRAGLAAMMRAYRSAARA</sequence>
<keyword evidence="3" id="KW-1185">Reference proteome</keyword>
<dbReference type="SUPFAM" id="SSF51735">
    <property type="entry name" value="NAD(P)-binding Rossmann-fold domains"/>
    <property type="match status" value="1"/>
</dbReference>
<proteinExistence type="predicted"/>
<gene>
    <name evidence="2" type="ORF">ACFSOX_09380</name>
</gene>
<organism evidence="2 3">
    <name type="scientific">Rhodoplanes azumiensis</name>
    <dbReference type="NCBI Taxonomy" id="1897628"/>
    <lineage>
        <taxon>Bacteria</taxon>
        <taxon>Pseudomonadati</taxon>
        <taxon>Pseudomonadota</taxon>
        <taxon>Alphaproteobacteria</taxon>
        <taxon>Hyphomicrobiales</taxon>
        <taxon>Nitrobacteraceae</taxon>
        <taxon>Rhodoplanes</taxon>
    </lineage>
</organism>
<dbReference type="InterPro" id="IPR001509">
    <property type="entry name" value="Epimerase_deHydtase"/>
</dbReference>
<accession>A0ABW5AJV8</accession>
<dbReference type="EMBL" id="JBHUIW010000008">
    <property type="protein sequence ID" value="MFD2182362.1"/>
    <property type="molecule type" value="Genomic_DNA"/>
</dbReference>
<dbReference type="Gene3D" id="3.40.50.720">
    <property type="entry name" value="NAD(P)-binding Rossmann-like Domain"/>
    <property type="match status" value="1"/>
</dbReference>
<dbReference type="RefSeq" id="WP_378477540.1">
    <property type="nucleotide sequence ID" value="NZ_JBHUIW010000008.1"/>
</dbReference>
<reference evidence="3" key="1">
    <citation type="journal article" date="2019" name="Int. J. Syst. Evol. Microbiol.">
        <title>The Global Catalogue of Microorganisms (GCM) 10K type strain sequencing project: providing services to taxonomists for standard genome sequencing and annotation.</title>
        <authorList>
            <consortium name="The Broad Institute Genomics Platform"/>
            <consortium name="The Broad Institute Genome Sequencing Center for Infectious Disease"/>
            <person name="Wu L."/>
            <person name="Ma J."/>
        </authorList>
    </citation>
    <scope>NUCLEOTIDE SEQUENCE [LARGE SCALE GENOMIC DNA]</scope>
    <source>
        <strain evidence="3">CGMCC 1.6774</strain>
    </source>
</reference>
<evidence type="ECO:0000313" key="2">
    <source>
        <dbReference type="EMBL" id="MFD2182362.1"/>
    </source>
</evidence>
<dbReference type="Pfam" id="PF01370">
    <property type="entry name" value="Epimerase"/>
    <property type="match status" value="1"/>
</dbReference>
<name>A0ABW5AJV8_9BRAD</name>
<comment type="caution">
    <text evidence="2">The sequence shown here is derived from an EMBL/GenBank/DDBJ whole genome shotgun (WGS) entry which is preliminary data.</text>
</comment>
<dbReference type="PANTHER" id="PTHR48079">
    <property type="entry name" value="PROTEIN YEEZ"/>
    <property type="match status" value="1"/>
</dbReference>
<dbReference type="PANTHER" id="PTHR48079:SF6">
    <property type="entry name" value="NAD(P)-BINDING DOMAIN-CONTAINING PROTEIN-RELATED"/>
    <property type="match status" value="1"/>
</dbReference>